<dbReference type="HAMAP" id="MF_00033">
    <property type="entry name" value="MurG"/>
    <property type="match status" value="1"/>
</dbReference>
<gene>
    <name evidence="10 14" type="primary">murG</name>
    <name evidence="14" type="ordered locus">CFU_3942</name>
</gene>
<comment type="catalytic activity">
    <reaction evidence="10">
        <text>di-trans,octa-cis-undecaprenyl diphospho-N-acetyl-alpha-D-muramoyl-L-alanyl-D-glutamyl-meso-2,6-diaminopimeloyl-D-alanyl-D-alanine + UDP-N-acetyl-alpha-D-glucosamine = di-trans,octa-cis-undecaprenyl diphospho-[N-acetyl-alpha-D-glucosaminyl-(1-&gt;4)]-N-acetyl-alpha-D-muramoyl-L-alanyl-D-glutamyl-meso-2,6-diaminopimeloyl-D-alanyl-D-alanine + UDP + H(+)</text>
        <dbReference type="Rhea" id="RHEA:31227"/>
        <dbReference type="ChEBI" id="CHEBI:15378"/>
        <dbReference type="ChEBI" id="CHEBI:57705"/>
        <dbReference type="ChEBI" id="CHEBI:58223"/>
        <dbReference type="ChEBI" id="CHEBI:61387"/>
        <dbReference type="ChEBI" id="CHEBI:61388"/>
        <dbReference type="EC" id="2.4.1.227"/>
    </reaction>
</comment>
<keyword evidence="9 10" id="KW-0961">Cell wall biogenesis/degradation</keyword>
<keyword evidence="10" id="KW-0997">Cell inner membrane</keyword>
<reference evidence="14 15" key="1">
    <citation type="journal article" date="2004" name="Environ. Microbiol.">
        <title>Phylogeny-function analysis of (meta)genomic libraries: screening for expression of ribosomal RNA genes by large-insert library fluorescent in situ hybridization (LIL-FISH).</title>
        <authorList>
            <person name="Leveau J.H."/>
            <person name="Gerards S."/>
            <person name="de Boer W."/>
            <person name="van Veen J.A."/>
        </authorList>
    </citation>
    <scope>NUCLEOTIDE SEQUENCE [LARGE SCALE GENOMIC DNA]</scope>
    <source>
        <strain evidence="14 15">Ter331</strain>
    </source>
</reference>
<reference evidence="14 15" key="2">
    <citation type="journal article" date="2006" name="J. Microbiol. Methods">
        <title>Genomic flank-sequencing of plasposon insertion sites for rapid identification of functional genes.</title>
        <authorList>
            <person name="Leveau J.H."/>
            <person name="Gerards S."/>
            <person name="Fritsche K."/>
            <person name="Zondag G."/>
            <person name="van Veen J.A."/>
        </authorList>
    </citation>
    <scope>NUCLEOTIDE SEQUENCE [LARGE SCALE GENOMIC DNA]</scope>
    <source>
        <strain evidence="14 15">Ter331</strain>
    </source>
</reference>
<dbReference type="AlphaFoldDB" id="G0AF38"/>
<reference evidence="14 15" key="3">
    <citation type="journal article" date="2008" name="FEMS Microbiol. Ecol.">
        <title>Identification and characterization of genes underlying chitinolysis in Collimonas fungivorans Ter331.</title>
        <authorList>
            <person name="Fritsche K."/>
            <person name="de Boer W."/>
            <person name="Gerards S."/>
            <person name="van den Berg M."/>
            <person name="van Veen J.A."/>
            <person name="Leveau J.H."/>
        </authorList>
    </citation>
    <scope>NUCLEOTIDE SEQUENCE [LARGE SCALE GENOMIC DNA]</scope>
    <source>
        <strain evidence="14 15">Ter331</strain>
    </source>
</reference>
<feature type="binding site" evidence="10">
    <location>
        <position position="218"/>
    </location>
    <ligand>
        <name>UDP-N-acetyl-alpha-D-glucosamine</name>
        <dbReference type="ChEBI" id="CHEBI:57705"/>
    </ligand>
</feature>
<protein>
    <recommendedName>
        <fullName evidence="10">UDP-N-acetylglucosamine--N-acetylmuramyl-(pentapeptide) pyrophosphoryl-undecaprenol N-acetylglucosamine transferase</fullName>
        <ecNumber evidence="10">2.4.1.227</ecNumber>
    </recommendedName>
    <alternativeName>
        <fullName evidence="10">Undecaprenyl-PP-MurNAc-pentapeptide-UDPGlcNAc GlcNAc transferase</fullName>
    </alternativeName>
</protein>
<keyword evidence="5 10" id="KW-0133">Cell shape</keyword>
<evidence type="ECO:0000259" key="12">
    <source>
        <dbReference type="Pfam" id="PF03033"/>
    </source>
</evidence>
<feature type="domain" description="Glycosyl transferase family 28 C-terminal" evidence="13">
    <location>
        <begin position="212"/>
        <end position="372"/>
    </location>
</feature>
<feature type="region of interest" description="Disordered" evidence="11">
    <location>
        <begin position="1"/>
        <end position="23"/>
    </location>
</feature>
<dbReference type="HOGENOM" id="CLU_037404_2_0_4"/>
<dbReference type="InterPro" id="IPR006009">
    <property type="entry name" value="GlcNAc_MurG"/>
</dbReference>
<feature type="binding site" evidence="10">
    <location>
        <position position="317"/>
    </location>
    <ligand>
        <name>UDP-N-acetyl-alpha-D-glucosamine</name>
        <dbReference type="ChEBI" id="CHEBI:57705"/>
    </ligand>
</feature>
<dbReference type="EC" id="2.4.1.227" evidence="10"/>
<keyword evidence="1 10" id="KW-1003">Cell membrane</keyword>
<comment type="subcellular location">
    <subcellularLocation>
        <location evidence="10">Cell inner membrane</location>
        <topology evidence="10">Peripheral membrane protein</topology>
        <orientation evidence="10">Cytoplasmic side</orientation>
    </subcellularLocation>
</comment>
<dbReference type="GO" id="GO:0051301">
    <property type="term" value="P:cell division"/>
    <property type="evidence" value="ECO:0007669"/>
    <property type="project" value="UniProtKB-KW"/>
</dbReference>
<reference evidence="15" key="6">
    <citation type="submission" date="2011-05" db="EMBL/GenBank/DDBJ databases">
        <title>Complete sequence of Collimonas fungivorans Ter331.</title>
        <authorList>
            <person name="Leveau J.H."/>
        </authorList>
    </citation>
    <scope>NUCLEOTIDE SEQUENCE [LARGE SCALE GENOMIC DNA]</scope>
    <source>
        <strain evidence="15">Ter331</strain>
    </source>
</reference>
<dbReference type="GO" id="GO:0005886">
    <property type="term" value="C:plasma membrane"/>
    <property type="evidence" value="ECO:0007669"/>
    <property type="project" value="UniProtKB-SubCell"/>
</dbReference>
<accession>G0AF38</accession>
<dbReference type="EMBL" id="CP002745">
    <property type="protein sequence ID" value="AEK63765.1"/>
    <property type="molecule type" value="Genomic_DNA"/>
</dbReference>
<keyword evidence="6 10" id="KW-0573">Peptidoglycan synthesis</keyword>
<comment type="similarity">
    <text evidence="10">Belongs to the glycosyltransferase 28 family. MurG subfamily.</text>
</comment>
<dbReference type="GO" id="GO:0009252">
    <property type="term" value="P:peptidoglycan biosynthetic process"/>
    <property type="evidence" value="ECO:0007669"/>
    <property type="project" value="UniProtKB-UniRule"/>
</dbReference>
<proteinExistence type="inferred from homology"/>
<feature type="binding site" evidence="10">
    <location>
        <position position="190"/>
    </location>
    <ligand>
        <name>UDP-N-acetyl-alpha-D-glucosamine</name>
        <dbReference type="ChEBI" id="CHEBI:57705"/>
    </ligand>
</feature>
<evidence type="ECO:0000256" key="4">
    <source>
        <dbReference type="ARBA" id="ARBA00022679"/>
    </source>
</evidence>
<dbReference type="Gene3D" id="3.40.50.2000">
    <property type="entry name" value="Glycogen Phosphorylase B"/>
    <property type="match status" value="2"/>
</dbReference>
<evidence type="ECO:0000256" key="10">
    <source>
        <dbReference type="HAMAP-Rule" id="MF_00033"/>
    </source>
</evidence>
<evidence type="ECO:0000256" key="7">
    <source>
        <dbReference type="ARBA" id="ARBA00023136"/>
    </source>
</evidence>
<comment type="caution">
    <text evidence="10">Lacks conserved residue(s) required for the propagation of feature annotation.</text>
</comment>
<reference evidence="14 15" key="4">
    <citation type="journal article" date="2010" name="Environ. Microbiol.">
        <title>The bacterial genus Collimonas: mycophagy, weathering and other adaptive solutions to life in oligotrophic soil environments.</title>
        <authorList>
            <person name="Leveau J.H."/>
            <person name="Uroz S."/>
            <person name="de Boer W."/>
        </authorList>
    </citation>
    <scope>NUCLEOTIDE SEQUENCE [LARGE SCALE GENOMIC DNA]</scope>
    <source>
        <strain evidence="14 15">Ter331</strain>
    </source>
</reference>
<dbReference type="GO" id="GO:0051991">
    <property type="term" value="F:UDP-N-acetyl-D-glucosamine:N-acetylmuramoyl-L-alanyl-D-glutamyl-meso-2,6-diaminopimelyl-D-alanyl-D-alanine-diphosphoundecaprenol 4-beta-N-acetylglucosaminlytransferase activity"/>
    <property type="evidence" value="ECO:0007669"/>
    <property type="project" value="RHEA"/>
</dbReference>
<feature type="domain" description="Glycosyltransferase family 28 N-terminal" evidence="12">
    <location>
        <begin position="32"/>
        <end position="168"/>
    </location>
</feature>
<evidence type="ECO:0000259" key="13">
    <source>
        <dbReference type="Pfam" id="PF04101"/>
    </source>
</evidence>
<evidence type="ECO:0000256" key="6">
    <source>
        <dbReference type="ARBA" id="ARBA00022984"/>
    </source>
</evidence>
<dbReference type="NCBIfam" id="TIGR01133">
    <property type="entry name" value="murG"/>
    <property type="match status" value="1"/>
</dbReference>
<dbReference type="eggNOG" id="COG0707">
    <property type="taxonomic scope" value="Bacteria"/>
</dbReference>
<evidence type="ECO:0000256" key="8">
    <source>
        <dbReference type="ARBA" id="ARBA00023306"/>
    </source>
</evidence>
<keyword evidence="15" id="KW-1185">Reference proteome</keyword>
<comment type="pathway">
    <text evidence="10">Cell wall biogenesis; peptidoglycan biosynthesis.</text>
</comment>
<dbReference type="GO" id="GO:0005975">
    <property type="term" value="P:carbohydrate metabolic process"/>
    <property type="evidence" value="ECO:0007669"/>
    <property type="project" value="InterPro"/>
</dbReference>
<comment type="function">
    <text evidence="10">Cell wall formation. Catalyzes the transfer of a GlcNAc subunit on undecaprenyl-pyrophosphoryl-MurNAc-pentapeptide (lipid intermediate I) to form undecaprenyl-pyrophosphoryl-MurNAc-(pentapeptide)GlcNAc (lipid intermediate II).</text>
</comment>
<keyword evidence="8 10" id="KW-0131">Cell cycle</keyword>
<dbReference type="GO" id="GO:0008360">
    <property type="term" value="P:regulation of cell shape"/>
    <property type="evidence" value="ECO:0007669"/>
    <property type="project" value="UniProtKB-KW"/>
</dbReference>
<dbReference type="InterPro" id="IPR004276">
    <property type="entry name" value="GlycoTrans_28_N"/>
</dbReference>
<dbReference type="KEGG" id="cfu:CFU_3942"/>
<evidence type="ECO:0000256" key="11">
    <source>
        <dbReference type="SAM" id="MobiDB-lite"/>
    </source>
</evidence>
<reference evidence="14 15" key="5">
    <citation type="journal article" date="2011" name="ISME J.">
        <title>Dual transcriptional profiling of a bacterial/fungal confrontation: Collimonas fungivorans versus Aspergillus niger.</title>
        <authorList>
            <person name="Mela F."/>
            <person name="Fritsche K."/>
            <person name="de Boer W."/>
            <person name="van Veen J.A."/>
            <person name="de Graaff L.H."/>
            <person name="van den Berg M."/>
            <person name="Leveau J.H."/>
        </authorList>
    </citation>
    <scope>NUCLEOTIDE SEQUENCE [LARGE SCALE GENOMIC DNA]</scope>
    <source>
        <strain evidence="14 15">Ter331</strain>
    </source>
</reference>
<evidence type="ECO:0000256" key="1">
    <source>
        <dbReference type="ARBA" id="ARBA00022475"/>
    </source>
</evidence>
<dbReference type="PANTHER" id="PTHR21015:SF22">
    <property type="entry name" value="GLYCOSYLTRANSFERASE"/>
    <property type="match status" value="1"/>
</dbReference>
<name>G0AF38_COLFT</name>
<evidence type="ECO:0000313" key="14">
    <source>
        <dbReference type="EMBL" id="AEK63765.1"/>
    </source>
</evidence>
<dbReference type="SUPFAM" id="SSF53756">
    <property type="entry name" value="UDP-Glycosyltransferase/glycogen phosphorylase"/>
    <property type="match status" value="1"/>
</dbReference>
<dbReference type="GO" id="GO:0071555">
    <property type="term" value="P:cell wall organization"/>
    <property type="evidence" value="ECO:0007669"/>
    <property type="project" value="UniProtKB-KW"/>
</dbReference>
<evidence type="ECO:0000256" key="3">
    <source>
        <dbReference type="ARBA" id="ARBA00022676"/>
    </source>
</evidence>
<organism evidence="14 15">
    <name type="scientific">Collimonas fungivorans (strain Ter331)</name>
    <dbReference type="NCBI Taxonomy" id="1005048"/>
    <lineage>
        <taxon>Bacteria</taxon>
        <taxon>Pseudomonadati</taxon>
        <taxon>Pseudomonadota</taxon>
        <taxon>Betaproteobacteria</taxon>
        <taxon>Burkholderiales</taxon>
        <taxon>Oxalobacteraceae</taxon>
        <taxon>Collimonas</taxon>
    </lineage>
</organism>
<dbReference type="InterPro" id="IPR007235">
    <property type="entry name" value="Glyco_trans_28_C"/>
</dbReference>
<dbReference type="Pfam" id="PF03033">
    <property type="entry name" value="Glyco_transf_28"/>
    <property type="match status" value="1"/>
</dbReference>
<dbReference type="UniPathway" id="UPA00219"/>
<evidence type="ECO:0000256" key="5">
    <source>
        <dbReference type="ARBA" id="ARBA00022960"/>
    </source>
</evidence>
<feature type="binding site" evidence="10">
    <location>
        <begin position="38"/>
        <end position="40"/>
    </location>
    <ligand>
        <name>UDP-N-acetyl-alpha-D-glucosamine</name>
        <dbReference type="ChEBI" id="CHEBI:57705"/>
    </ligand>
</feature>
<dbReference type="STRING" id="1005048.CFU_3942"/>
<sequence length="385" mass="40812">MCRPGDLAAHRLRKPGSDARGTGMSLGTKRLLIMAAGTGGHIFPGLAIADTMRARGWQVSWLGTTHGMERDLVPQHGIEMDQITFSGLRGKGLAHTLRGVWRLLASFPACFRILGRRQADVVLGMGGYVTVPGGAMARLRGVPLVLVNADAALLLSNKTLTPLAQRVLFGFPADFGKAASKALVTGNPVRKEILALPLPDQRYGGRIGPLRLLVVGGSLGAKALNDCLPAALALIPADLRPSITHQSGKQHIDALRSAYAAAGVTAEVVAFIDDMPRRYADADLVICRAGAITISELTAAGVASVLVPLVASTTSHQRDNARWMATQKAAIHLPQTDLSKERLAALLTRISRQDCQTMAQAAYENGRRDANQAIAQVLEELAGAQ</sequence>
<dbReference type="Proteomes" id="UP000008392">
    <property type="component" value="Chromosome"/>
</dbReference>
<feature type="binding site" evidence="10">
    <location>
        <position position="272"/>
    </location>
    <ligand>
        <name>UDP-N-acetyl-alpha-D-glucosamine</name>
        <dbReference type="ChEBI" id="CHEBI:57705"/>
    </ligand>
</feature>
<keyword evidence="7 10" id="KW-0472">Membrane</keyword>
<keyword evidence="3 10" id="KW-0328">Glycosyltransferase</keyword>
<evidence type="ECO:0000256" key="2">
    <source>
        <dbReference type="ARBA" id="ARBA00022618"/>
    </source>
</evidence>
<evidence type="ECO:0000313" key="15">
    <source>
        <dbReference type="Proteomes" id="UP000008392"/>
    </source>
</evidence>
<keyword evidence="4 10" id="KW-0808">Transferase</keyword>
<dbReference type="GO" id="GO:0050511">
    <property type="term" value="F:undecaprenyldiphospho-muramoylpentapeptide beta-N-acetylglucosaminyltransferase activity"/>
    <property type="evidence" value="ECO:0007669"/>
    <property type="project" value="UniProtKB-UniRule"/>
</dbReference>
<evidence type="ECO:0000256" key="9">
    <source>
        <dbReference type="ARBA" id="ARBA00023316"/>
    </source>
</evidence>
<keyword evidence="2 10" id="KW-0132">Cell division</keyword>
<dbReference type="Pfam" id="PF04101">
    <property type="entry name" value="Glyco_tran_28_C"/>
    <property type="match status" value="1"/>
</dbReference>
<dbReference type="CDD" id="cd03785">
    <property type="entry name" value="GT28_MurG"/>
    <property type="match status" value="1"/>
</dbReference>
<dbReference type="PANTHER" id="PTHR21015">
    <property type="entry name" value="UDP-N-ACETYLGLUCOSAMINE--N-ACETYLMURAMYL-(PENTAPEPTIDE) PYROPHOSPHORYL-UNDECAPRENOL N-ACETYLGLUCOSAMINE TRANSFERASE 1"/>
    <property type="match status" value="1"/>
</dbReference>